<dbReference type="AlphaFoldDB" id="A0A7T9I1A5"/>
<feature type="domain" description="KaiC" evidence="3">
    <location>
        <begin position="8"/>
        <end position="232"/>
    </location>
</feature>
<gene>
    <name evidence="4" type="ORF">IPJ89_01100</name>
</gene>
<reference evidence="4" key="1">
    <citation type="submission" date="2020-11" db="EMBL/GenBank/DDBJ databases">
        <title>Connecting structure to function with the recovery of over 1000 high-quality activated sludge metagenome-assembled genomes encoding full-length rRNA genes using long-read sequencing.</title>
        <authorList>
            <person name="Singleton C.M."/>
            <person name="Petriglieri F."/>
            <person name="Kristensen J.M."/>
            <person name="Kirkegaard R.H."/>
            <person name="Michaelsen T.Y."/>
            <person name="Andersen M.H."/>
            <person name="Karst S.M."/>
            <person name="Dueholm M.S."/>
            <person name="Nielsen P.H."/>
            <person name="Albertsen M."/>
        </authorList>
    </citation>
    <scope>NUCLEOTIDE SEQUENCE</scope>
    <source>
        <strain evidence="4">Fred_18-Q3-R57-64_BAT3C.431</strain>
    </source>
</reference>
<dbReference type="GO" id="GO:0005524">
    <property type="term" value="F:ATP binding"/>
    <property type="evidence" value="ECO:0007669"/>
    <property type="project" value="UniProtKB-KW"/>
</dbReference>
<proteinExistence type="predicted"/>
<protein>
    <submittedName>
        <fullName evidence="4">AAA family ATPase</fullName>
    </submittedName>
</protein>
<dbReference type="InterPro" id="IPR010624">
    <property type="entry name" value="KaiC_dom"/>
</dbReference>
<keyword evidence="2" id="KW-0067">ATP-binding</keyword>
<evidence type="ECO:0000259" key="3">
    <source>
        <dbReference type="PROSITE" id="PS51146"/>
    </source>
</evidence>
<sequence>MPPITTIERTPTGVRGLDELIEGGVPKGALVALTGDPGAGKTIFCLQYLYSGAMQHNEVGVYLSLEEKPEELIQTAAVFGWDYSPLVKSGKIIMQTIELYDFDKLRDSIEDLVTKSKAKRMVIDPGVIFHLYFEKELDARKRILSLGKMLKKLGVTTIITNENSTQQTGLFGLEEYVADGVILLYHTRIENRFQRSVGILKMRETKISDKLRPVRITQDGMEILPKEELFTE</sequence>
<dbReference type="InterPro" id="IPR014774">
    <property type="entry name" value="KaiC-like_dom"/>
</dbReference>
<dbReference type="InterPro" id="IPR027417">
    <property type="entry name" value="P-loop_NTPase"/>
</dbReference>
<keyword evidence="1" id="KW-0547">Nucleotide-binding</keyword>
<evidence type="ECO:0000256" key="2">
    <source>
        <dbReference type="ARBA" id="ARBA00022840"/>
    </source>
</evidence>
<accession>A0A7T9I1A5</accession>
<dbReference type="PANTHER" id="PTHR43637">
    <property type="entry name" value="UPF0273 PROTEIN TM_0370"/>
    <property type="match status" value="1"/>
</dbReference>
<name>A0A7T9I1A5_9ARCH</name>
<dbReference type="EMBL" id="CP064981">
    <property type="protein sequence ID" value="QQR92824.1"/>
    <property type="molecule type" value="Genomic_DNA"/>
</dbReference>
<evidence type="ECO:0000256" key="1">
    <source>
        <dbReference type="ARBA" id="ARBA00022741"/>
    </source>
</evidence>
<dbReference type="Pfam" id="PF06745">
    <property type="entry name" value="ATPase"/>
    <property type="match status" value="1"/>
</dbReference>
<dbReference type="PRINTS" id="PR01874">
    <property type="entry name" value="DNAREPAIRADA"/>
</dbReference>
<evidence type="ECO:0000313" key="4">
    <source>
        <dbReference type="EMBL" id="QQR92824.1"/>
    </source>
</evidence>
<organism evidence="4">
    <name type="scientific">Candidatus Iainarchaeum sp</name>
    <dbReference type="NCBI Taxonomy" id="3101447"/>
    <lineage>
        <taxon>Archaea</taxon>
        <taxon>Candidatus Iainarchaeota</taxon>
        <taxon>Candidatus Iainarchaeia</taxon>
        <taxon>Candidatus Iainarchaeales</taxon>
        <taxon>Candidatus Iainarchaeaceae</taxon>
        <taxon>Candidatus Iainarchaeum</taxon>
    </lineage>
</organism>
<dbReference type="Gene3D" id="3.40.50.300">
    <property type="entry name" value="P-loop containing nucleotide triphosphate hydrolases"/>
    <property type="match status" value="1"/>
</dbReference>
<dbReference type="Proteomes" id="UP000596004">
    <property type="component" value="Chromosome"/>
</dbReference>
<dbReference type="PROSITE" id="PS51146">
    <property type="entry name" value="KAIC"/>
    <property type="match status" value="1"/>
</dbReference>
<dbReference type="SUPFAM" id="SSF52540">
    <property type="entry name" value="P-loop containing nucleoside triphosphate hydrolases"/>
    <property type="match status" value="1"/>
</dbReference>